<dbReference type="InterPro" id="IPR041614">
    <property type="entry name" value="DprA_WH"/>
</dbReference>
<dbReference type="EMBL" id="CP000282">
    <property type="protein sequence ID" value="ABD79287.1"/>
    <property type="molecule type" value="Genomic_DNA"/>
</dbReference>
<organism evidence="4 5">
    <name type="scientific">Saccharophagus degradans (strain 2-40 / ATCC 43961 / DSM 17024)</name>
    <dbReference type="NCBI Taxonomy" id="203122"/>
    <lineage>
        <taxon>Bacteria</taxon>
        <taxon>Pseudomonadati</taxon>
        <taxon>Pseudomonadota</taxon>
        <taxon>Gammaproteobacteria</taxon>
        <taxon>Cellvibrionales</taxon>
        <taxon>Cellvibrionaceae</taxon>
        <taxon>Saccharophagus</taxon>
    </lineage>
</organism>
<name>Q21PU2_SACD2</name>
<proteinExistence type="inferred from homology"/>
<dbReference type="KEGG" id="sde:Sde_0023"/>
<dbReference type="Pfam" id="PF17782">
    <property type="entry name" value="WHD_DprA"/>
    <property type="match status" value="1"/>
</dbReference>
<keyword evidence="5" id="KW-1185">Reference proteome</keyword>
<accession>Q21PU2</accession>
<gene>
    <name evidence="4" type="ordered locus">Sde_0023</name>
</gene>
<dbReference type="HOGENOM" id="CLU_029601_1_1_6"/>
<reference evidence="4 5" key="1">
    <citation type="journal article" date="2008" name="PLoS Genet.">
        <title>Complete genome sequence of the complex carbohydrate-degrading marine bacterium, Saccharophagus degradans strain 2-40 T.</title>
        <authorList>
            <person name="Weiner R.M."/>
            <person name="Taylor L.E.II."/>
            <person name="Henrissat B."/>
            <person name="Hauser L."/>
            <person name="Land M."/>
            <person name="Coutinho P.M."/>
            <person name="Rancurel C."/>
            <person name="Saunders E.H."/>
            <person name="Longmire A.G."/>
            <person name="Zhang H."/>
            <person name="Bayer E.A."/>
            <person name="Gilbert H.J."/>
            <person name="Larimer F."/>
            <person name="Zhulin I.B."/>
            <person name="Ekborg N.A."/>
            <person name="Lamed R."/>
            <person name="Richardson P.M."/>
            <person name="Borovok I."/>
            <person name="Hutcheson S."/>
        </authorList>
    </citation>
    <scope>NUCLEOTIDE SEQUENCE [LARGE SCALE GENOMIC DNA]</scope>
    <source>
        <strain evidence="5">2-40 / ATCC 43961 / DSM 17024</strain>
    </source>
</reference>
<dbReference type="PANTHER" id="PTHR43022">
    <property type="entry name" value="PROTEIN SMF"/>
    <property type="match status" value="1"/>
</dbReference>
<dbReference type="InterPro" id="IPR036388">
    <property type="entry name" value="WH-like_DNA-bd_sf"/>
</dbReference>
<sequence length="399" mass="43034">MVTLIKGILNGCKPITDENMLSSIEELILFTRLPGVGAATYWQLLDRFPSIHSALQASPEALKPFLSQEALDTLALVRSQKSASMAVQQVQRDMDWLQKNDITLVDTDHTAYPELLREIKRTPPLLYVKGCPASLNFPQVAIVGSRKPTPAGRDTAQAFGSDLAKSGFTITSGLAMGIDAAAHEGAVKVKGRTIAVIGTGIDSVYPQRNSALASEIIANGGAIVSEFPLGTDPQPQNFPQRNRIVSGLSFGVVVVEAAVKSGSLISARYALQQNRELFAVPGSIHNPLSRGCHALIKEGAKLVETSQDIVDELGGFLSRQRDLLDIYKQPAENSLPKHDELIANDLEDDVLAKLDYSPTPIDALAERTKKPIGEVMSCLLTMELKGLVANLGAGYMRLR</sequence>
<dbReference type="Proteomes" id="UP000001947">
    <property type="component" value="Chromosome"/>
</dbReference>
<evidence type="ECO:0000259" key="2">
    <source>
        <dbReference type="Pfam" id="PF02481"/>
    </source>
</evidence>
<dbReference type="STRING" id="203122.Sde_0023"/>
<evidence type="ECO:0000313" key="5">
    <source>
        <dbReference type="Proteomes" id="UP000001947"/>
    </source>
</evidence>
<dbReference type="PANTHER" id="PTHR43022:SF1">
    <property type="entry name" value="PROTEIN SMF"/>
    <property type="match status" value="1"/>
</dbReference>
<evidence type="ECO:0000256" key="1">
    <source>
        <dbReference type="ARBA" id="ARBA00006525"/>
    </source>
</evidence>
<feature type="domain" description="DprA winged helix" evidence="3">
    <location>
        <begin position="343"/>
        <end position="392"/>
    </location>
</feature>
<dbReference type="Gene3D" id="1.10.10.10">
    <property type="entry name" value="Winged helix-like DNA-binding domain superfamily/Winged helix DNA-binding domain"/>
    <property type="match status" value="1"/>
</dbReference>
<evidence type="ECO:0000259" key="3">
    <source>
        <dbReference type="Pfam" id="PF17782"/>
    </source>
</evidence>
<dbReference type="SUPFAM" id="SSF102405">
    <property type="entry name" value="MCP/YpsA-like"/>
    <property type="match status" value="1"/>
</dbReference>
<dbReference type="GO" id="GO:0009294">
    <property type="term" value="P:DNA-mediated transformation"/>
    <property type="evidence" value="ECO:0007669"/>
    <property type="project" value="InterPro"/>
</dbReference>
<dbReference type="InterPro" id="IPR057666">
    <property type="entry name" value="DrpA_SLOG"/>
</dbReference>
<dbReference type="NCBIfam" id="TIGR00732">
    <property type="entry name" value="dprA"/>
    <property type="match status" value="1"/>
</dbReference>
<dbReference type="InterPro" id="IPR003488">
    <property type="entry name" value="DprA"/>
</dbReference>
<feature type="domain" description="Smf/DprA SLOG" evidence="2">
    <location>
        <begin position="106"/>
        <end position="313"/>
    </location>
</feature>
<dbReference type="Gene3D" id="3.40.50.450">
    <property type="match status" value="1"/>
</dbReference>
<dbReference type="eggNOG" id="COG0758">
    <property type="taxonomic scope" value="Bacteria"/>
</dbReference>
<evidence type="ECO:0000313" key="4">
    <source>
        <dbReference type="EMBL" id="ABD79287.1"/>
    </source>
</evidence>
<dbReference type="Pfam" id="PF02481">
    <property type="entry name" value="DNA_processg_A"/>
    <property type="match status" value="1"/>
</dbReference>
<dbReference type="AlphaFoldDB" id="Q21PU2"/>
<protein>
    <submittedName>
        <fullName evidence="4">DNA processing protein DprA, putative</fullName>
    </submittedName>
</protein>
<comment type="similarity">
    <text evidence="1">Belongs to the DprA/Smf family.</text>
</comment>